<evidence type="ECO:0000313" key="6">
    <source>
        <dbReference type="Ensembl" id="ENSMMOP00000020361.1"/>
    </source>
</evidence>
<dbReference type="OMA" id="RCHAKSV"/>
<dbReference type="PANTHER" id="PTHR44337">
    <property type="entry name" value="CARCINOEMBRYONIC ANTIGEN-RELATED CELL ADHESION MOLECULE 8"/>
    <property type="match status" value="1"/>
</dbReference>
<proteinExistence type="predicted"/>
<feature type="domain" description="Ig-like" evidence="5">
    <location>
        <begin position="616"/>
        <end position="690"/>
    </location>
</feature>
<feature type="domain" description="Ig-like" evidence="5">
    <location>
        <begin position="776"/>
        <end position="856"/>
    </location>
</feature>
<dbReference type="SMART" id="SM00409">
    <property type="entry name" value="IG"/>
    <property type="match status" value="11"/>
</dbReference>
<reference evidence="6" key="2">
    <citation type="submission" date="2025-09" db="UniProtKB">
        <authorList>
            <consortium name="Ensembl"/>
        </authorList>
    </citation>
    <scope>IDENTIFICATION</scope>
</reference>
<feature type="domain" description="Ig-like" evidence="5">
    <location>
        <begin position="94"/>
        <end position="176"/>
    </location>
</feature>
<dbReference type="Proteomes" id="UP000261620">
    <property type="component" value="Unplaced"/>
</dbReference>
<keyword evidence="3" id="KW-0325">Glycoprotein</keyword>
<dbReference type="Pfam" id="PF07679">
    <property type="entry name" value="I-set"/>
    <property type="match status" value="2"/>
</dbReference>
<dbReference type="InterPro" id="IPR003598">
    <property type="entry name" value="Ig_sub2"/>
</dbReference>
<dbReference type="STRING" id="94237.ENSMMOP00000020361"/>
<feature type="domain" description="Ig-like" evidence="5">
    <location>
        <begin position="865"/>
        <end position="946"/>
    </location>
</feature>
<dbReference type="InterPro" id="IPR036179">
    <property type="entry name" value="Ig-like_dom_sf"/>
</dbReference>
<keyword evidence="1" id="KW-0732">Signal</keyword>
<dbReference type="Pfam" id="PF13895">
    <property type="entry name" value="Ig_2"/>
    <property type="match status" value="1"/>
</dbReference>
<dbReference type="PROSITE" id="PS50835">
    <property type="entry name" value="IG_LIKE"/>
    <property type="match status" value="10"/>
</dbReference>
<keyword evidence="2" id="KW-1015">Disulfide bond</keyword>
<protein>
    <recommendedName>
        <fullName evidence="5">Ig-like domain-containing protein</fullName>
    </recommendedName>
</protein>
<keyword evidence="7" id="KW-1185">Reference proteome</keyword>
<evidence type="ECO:0000313" key="7">
    <source>
        <dbReference type="Proteomes" id="UP000261620"/>
    </source>
</evidence>
<sequence>PLPVGKNVTLFSQAGVSVGAWMFNTTMIVMIFPGNEIISNDWRNRLISNTTTNYSSLTITSMRVEDSGVYTLQDVNLFQAQLTLSVQAGNVIVPALSTIANPANLVEYNDTAILSCSVSNGSSLSYVWLNGSSVVTASGDVQLSDGGATLTLVSITHNNEGPFRCNVSNGISNEISPPVHLNISYGPRNTTMMIMPMEYIHRTGSNITLSCSAASSPPAKIQWMVDGVSLNMFGPQLQLMGVKEKASGNYQCLFHNTVTSRFATATAMIRIQGKIFFVIVSVDFSLKMHCAVTGSVDSIHWFRNGQLISPDNRTLFEDGNKTVIINLVQLSDEGDYQCQAFNYVSNVTSSPYRVQVNYGPMNPVITEPSMALTGTYKILNCSWASHPPSHISWYFGDSLVANTSNLTIGPLTLNMSGKYICMAFNNVTGKNSTAYTMLTVLAPVTKASIKIVGSQPILNHTFTLACETAGMVESITWTHGQFPLYADNTRNLSMDNTTLTFDPVMKSDNGHYQCVASNPLSMLTSEIFMLNVFYGPEMPVIMGPNLAKTGDNVTLSCSAPSNPPGIYKWLFNGSVVANTSVYITPPFTSDMSGMYTCVVYNNITGENKSLIDLALEGNYYNLTCNVTGHAEHVYWMKNDELLHEDNRIVFSMDNKTVIFNPLDHNDTGYYQCKAINSLSNLTSTPHKLLVNYGPETAVIDGPAFAEIGQAAVFNCSAESIPPSQFSWWFNGLEVANSSVFITDSLTFNMSGVYTCVAFNDVTGKNTTISRMLTVIEAIESVMIRNNTVPINSANFTLTCEVTGPYDRIDWMIDNAYHKANTSMAGAGISYHIENNTIHFTPVTISHDGTYKCIVTNLAGVHKSPPYVLLVNYGPLSVNIDGPYVAPASSTVSLTCSADSRPDCDFCWYINNQALVLKTGPVITFPATEENVGTYICMATFLLSPYI</sequence>
<dbReference type="CDD" id="cd00096">
    <property type="entry name" value="Ig"/>
    <property type="match status" value="1"/>
</dbReference>
<dbReference type="InterPro" id="IPR003599">
    <property type="entry name" value="Ig_sub"/>
</dbReference>
<feature type="domain" description="Ig-like" evidence="5">
    <location>
        <begin position="443"/>
        <end position="525"/>
    </location>
</feature>
<dbReference type="SUPFAM" id="SSF48726">
    <property type="entry name" value="Immunoglobulin"/>
    <property type="match status" value="10"/>
</dbReference>
<dbReference type="InterPro" id="IPR013783">
    <property type="entry name" value="Ig-like_fold"/>
</dbReference>
<evidence type="ECO:0000256" key="2">
    <source>
        <dbReference type="ARBA" id="ARBA00023157"/>
    </source>
</evidence>
<feature type="domain" description="Ig-like" evidence="5">
    <location>
        <begin position="360"/>
        <end position="439"/>
    </location>
</feature>
<dbReference type="Ensembl" id="ENSMMOT00000020696.1">
    <property type="protein sequence ID" value="ENSMMOP00000020361.1"/>
    <property type="gene ID" value="ENSMMOG00000015469.1"/>
</dbReference>
<keyword evidence="4" id="KW-0393">Immunoglobulin domain</keyword>
<evidence type="ECO:0000259" key="5">
    <source>
        <dbReference type="PROSITE" id="PS50835"/>
    </source>
</evidence>
<dbReference type="InterPro" id="IPR052598">
    <property type="entry name" value="IgSF_CEA-related"/>
</dbReference>
<accession>A0A3Q3XCZ4</accession>
<dbReference type="Pfam" id="PF13927">
    <property type="entry name" value="Ig_3"/>
    <property type="match status" value="7"/>
</dbReference>
<feature type="domain" description="Ig-like" evidence="5">
    <location>
        <begin position="694"/>
        <end position="773"/>
    </location>
</feature>
<evidence type="ECO:0000256" key="4">
    <source>
        <dbReference type="ARBA" id="ARBA00023319"/>
    </source>
</evidence>
<name>A0A3Q3XCZ4_MOLML</name>
<feature type="domain" description="Ig-like" evidence="5">
    <location>
        <begin position="187"/>
        <end position="270"/>
    </location>
</feature>
<feature type="domain" description="Ig-like" evidence="5">
    <location>
        <begin position="536"/>
        <end position="611"/>
    </location>
</feature>
<evidence type="ECO:0000256" key="3">
    <source>
        <dbReference type="ARBA" id="ARBA00023180"/>
    </source>
</evidence>
<dbReference type="Gene3D" id="2.60.40.10">
    <property type="entry name" value="Immunoglobulins"/>
    <property type="match status" value="11"/>
</dbReference>
<feature type="domain" description="Ig-like" evidence="5">
    <location>
        <begin position="285"/>
        <end position="355"/>
    </location>
</feature>
<evidence type="ECO:0000256" key="1">
    <source>
        <dbReference type="ARBA" id="ARBA00022729"/>
    </source>
</evidence>
<dbReference type="PANTHER" id="PTHR44337:SF20">
    <property type="entry name" value="CARCINOEMBRYONIC ANTIGEN-RELATED CELL ADHESION MOLECULE 5-RELATED"/>
    <property type="match status" value="1"/>
</dbReference>
<reference evidence="6" key="1">
    <citation type="submission" date="2025-08" db="UniProtKB">
        <authorList>
            <consortium name="Ensembl"/>
        </authorList>
    </citation>
    <scope>IDENTIFICATION</scope>
</reference>
<dbReference type="InterPro" id="IPR007110">
    <property type="entry name" value="Ig-like_dom"/>
</dbReference>
<dbReference type="SMART" id="SM00408">
    <property type="entry name" value="IGc2"/>
    <property type="match status" value="10"/>
</dbReference>
<organism evidence="6 7">
    <name type="scientific">Mola mola</name>
    <name type="common">Ocean sunfish</name>
    <name type="synonym">Tetraodon mola</name>
    <dbReference type="NCBI Taxonomy" id="94237"/>
    <lineage>
        <taxon>Eukaryota</taxon>
        <taxon>Metazoa</taxon>
        <taxon>Chordata</taxon>
        <taxon>Craniata</taxon>
        <taxon>Vertebrata</taxon>
        <taxon>Euteleostomi</taxon>
        <taxon>Actinopterygii</taxon>
        <taxon>Neopterygii</taxon>
        <taxon>Teleostei</taxon>
        <taxon>Neoteleostei</taxon>
        <taxon>Acanthomorphata</taxon>
        <taxon>Eupercaria</taxon>
        <taxon>Tetraodontiformes</taxon>
        <taxon>Molidae</taxon>
        <taxon>Mola</taxon>
    </lineage>
</organism>
<dbReference type="AlphaFoldDB" id="A0A3Q3XCZ4"/>
<dbReference type="InterPro" id="IPR013098">
    <property type="entry name" value="Ig_I-set"/>
</dbReference>